<gene>
    <name evidence="1" type="ORF">2L372D_028</name>
</gene>
<reference evidence="1 2" key="1">
    <citation type="submission" date="2019-04" db="EMBL/GenBank/DDBJ databases">
        <title>Nine Novel Phages from a Plateau Lake in Southwest China Provide Insights into Aeromonas Phage Diversity.</title>
        <authorList>
            <person name="Xiao W."/>
            <person name="Bai M."/>
            <person name="Wang Y."/>
            <person name="Cui X."/>
        </authorList>
    </citation>
    <scope>NUCLEOTIDE SEQUENCE [LARGE SCALE GENOMIC DNA]</scope>
</reference>
<organism evidence="1 2">
    <name type="scientific">Aeromonas phage 2L372D</name>
    <dbReference type="NCBI Taxonomy" id="2588097"/>
    <lineage>
        <taxon>Viruses</taxon>
        <taxon>Duplodnaviria</taxon>
        <taxon>Heunggongvirae</taxon>
        <taxon>Uroviricota</taxon>
        <taxon>Caudoviricetes</taxon>
        <taxon>Plateaulakevirus</taxon>
        <taxon>Plateaulakevirus pv2L372D</taxon>
    </lineage>
</organism>
<name>A0A4Y5TX12_9CAUD</name>
<evidence type="ECO:0000313" key="1">
    <source>
        <dbReference type="EMBL" id="QDB73942.1"/>
    </source>
</evidence>
<evidence type="ECO:0000313" key="2">
    <source>
        <dbReference type="Proteomes" id="UP000316128"/>
    </source>
</evidence>
<dbReference type="Proteomes" id="UP000316128">
    <property type="component" value="Segment"/>
</dbReference>
<keyword evidence="2" id="KW-1185">Reference proteome</keyword>
<accession>A0A4Y5TX12</accession>
<proteinExistence type="predicted"/>
<protein>
    <submittedName>
        <fullName evidence="1">Uncharacterized protein</fullName>
    </submittedName>
</protein>
<dbReference type="EMBL" id="MK804893">
    <property type="protein sequence ID" value="QDB73942.1"/>
    <property type="molecule type" value="Genomic_DNA"/>
</dbReference>
<sequence length="98" mass="11932">MKELKFKHHKSGIKSLIINMPEKYMDYYTCINFARDTNGRPIIDEYVFEFFLESKDLNGFKELYAKATIDFDNRKYHKLEEFEKDQLVVYFIPTEMLR</sequence>